<protein>
    <submittedName>
        <fullName evidence="1">Uncharacterized protein</fullName>
    </submittedName>
</protein>
<dbReference type="Proteomes" id="UP000078046">
    <property type="component" value="Unassembled WGS sequence"/>
</dbReference>
<dbReference type="PANTHER" id="PTHR45913">
    <property type="entry name" value="EPM2A-INTERACTING PROTEIN 1"/>
    <property type="match status" value="1"/>
</dbReference>
<dbReference type="AlphaFoldDB" id="A0A177ATU1"/>
<comment type="caution">
    <text evidence="1">The sequence shown here is derived from an EMBL/GenBank/DDBJ whole genome shotgun (WGS) entry which is preliminary data.</text>
</comment>
<sequence>EEKSWKRITETSLHLSLHIAQHFKPFSDGIYLKQSISKAVKTLFHNAEMEKIVEKFPMTCFTVKRIILALHGDISRQITDNLKNCQFFSMCLDEIVDLCGKARLAIIVKFHTSRMEEELIDLSSLSTTIKSQDYLNSIKETIIKNNIDINQLISVTTDGTPAMIGRLNGLIQLLKREVHHPIFSFHYLIHHQALWAKQNFQTYTNLQSNVVKIINQLLIQLIAEVEGLLMYMEVRWLSRGRMLERFCECINEVEIFLDQKDLLDKFIHINDVTWRVRLYFIFDMAIFFNGLNKHLQGHGIMIDSMFSSVKGFVQKLNLIKRKIENSHYSMFTLLKQHTCHIDNTLQQEFLSFLTSTIETFSQRFIDFSEISKLFKVVRPPHLLENLDDYEFFNWISSNLDSELIDLKNNVVYFNKFEEMNWHLEKIEAKIYDREEYKSPQNIVLTC</sequence>
<gene>
    <name evidence="1" type="ORF">A3Q56_06867</name>
</gene>
<dbReference type="EMBL" id="LWCA01001299">
    <property type="protein sequence ID" value="OAF65426.1"/>
    <property type="molecule type" value="Genomic_DNA"/>
</dbReference>
<evidence type="ECO:0000313" key="1">
    <source>
        <dbReference type="EMBL" id="OAF65426.1"/>
    </source>
</evidence>
<accession>A0A177ATU1</accession>
<feature type="non-terminal residue" evidence="1">
    <location>
        <position position="1"/>
    </location>
</feature>
<dbReference type="PANTHER" id="PTHR45913:SF5">
    <property type="entry name" value="GENERAL TRANSCRIPTION FACTOR II-I REPEAT DOMAIN-CONTAINING PROTEIN 2A-LIKE PROTEIN"/>
    <property type="match status" value="1"/>
</dbReference>
<dbReference type="OrthoDB" id="6137485at2759"/>
<keyword evidence="2" id="KW-1185">Reference proteome</keyword>
<name>A0A177ATU1_9BILA</name>
<reference evidence="1 2" key="1">
    <citation type="submission" date="2016-04" db="EMBL/GenBank/DDBJ databases">
        <title>The genome of Intoshia linei affirms orthonectids as highly simplified spiralians.</title>
        <authorList>
            <person name="Mikhailov K.V."/>
            <person name="Slusarev G.S."/>
            <person name="Nikitin M.A."/>
            <person name="Logacheva M.D."/>
            <person name="Penin A."/>
            <person name="Aleoshin V."/>
            <person name="Panchin Y.V."/>
        </authorList>
    </citation>
    <scope>NUCLEOTIDE SEQUENCE [LARGE SCALE GENOMIC DNA]</scope>
    <source>
        <strain evidence="1">Intl2013</strain>
        <tissue evidence="1">Whole animal</tissue>
    </source>
</reference>
<evidence type="ECO:0000313" key="2">
    <source>
        <dbReference type="Proteomes" id="UP000078046"/>
    </source>
</evidence>
<organism evidence="1 2">
    <name type="scientific">Intoshia linei</name>
    <dbReference type="NCBI Taxonomy" id="1819745"/>
    <lineage>
        <taxon>Eukaryota</taxon>
        <taxon>Metazoa</taxon>
        <taxon>Spiralia</taxon>
        <taxon>Lophotrochozoa</taxon>
        <taxon>Mesozoa</taxon>
        <taxon>Orthonectida</taxon>
        <taxon>Rhopaluridae</taxon>
        <taxon>Intoshia</taxon>
    </lineage>
</organism>
<proteinExistence type="predicted"/>